<dbReference type="OrthoDB" id="9830304at2"/>
<dbReference type="EMBL" id="JOKH01000004">
    <property type="protein sequence ID" value="KEQ16938.1"/>
    <property type="molecule type" value="Genomic_DNA"/>
</dbReference>
<feature type="compositionally biased region" description="Basic and acidic residues" evidence="1">
    <location>
        <begin position="453"/>
        <end position="462"/>
    </location>
</feature>
<feature type="region of interest" description="Disordered" evidence="1">
    <location>
        <begin position="1"/>
        <end position="87"/>
    </location>
</feature>
<feature type="compositionally biased region" description="Polar residues" evidence="1">
    <location>
        <begin position="1"/>
        <end position="13"/>
    </location>
</feature>
<feature type="region of interest" description="Disordered" evidence="1">
    <location>
        <begin position="112"/>
        <end position="142"/>
    </location>
</feature>
<gene>
    <name evidence="2" type="ORF">GZ78_20090</name>
</gene>
<protein>
    <submittedName>
        <fullName evidence="2">Uncharacterized protein</fullName>
    </submittedName>
</protein>
<dbReference type="Proteomes" id="UP000028073">
    <property type="component" value="Unassembled WGS sequence"/>
</dbReference>
<feature type="region of interest" description="Disordered" evidence="1">
    <location>
        <begin position="450"/>
        <end position="470"/>
    </location>
</feature>
<dbReference type="RefSeq" id="WP_034839243.1">
    <property type="nucleotide sequence ID" value="NZ_JOKH01000004.1"/>
</dbReference>
<reference evidence="2 3" key="1">
    <citation type="submission" date="2014-06" db="EMBL/GenBank/DDBJ databases">
        <title>Whole Genome Sequences of Three Symbiotic Endozoicomonas Bacteria.</title>
        <authorList>
            <person name="Neave M.J."/>
            <person name="Apprill A."/>
            <person name="Voolstra C.R."/>
        </authorList>
    </citation>
    <scope>NUCLEOTIDE SEQUENCE [LARGE SCALE GENOMIC DNA]</scope>
    <source>
        <strain evidence="2 3">DSM 25634</strain>
    </source>
</reference>
<feature type="region of interest" description="Disordered" evidence="1">
    <location>
        <begin position="171"/>
        <end position="199"/>
    </location>
</feature>
<evidence type="ECO:0000313" key="3">
    <source>
        <dbReference type="Proteomes" id="UP000028073"/>
    </source>
</evidence>
<keyword evidence="3" id="KW-1185">Reference proteome</keyword>
<accession>A0A081NER5</accession>
<sequence>MAIPINSKSQDNTYYKAPGYIKDAPRGAEQPASSFGKTVDKTSYAYKANPPASRQHQTTNPSRTVVEVEPERSSPVQEKPAPLPETTYMYTSPFQLGIPCSLEAHLQKIKKSADTSVQAPQPLVEPERSSPVQEKPAPSPETTYMYTSPFQLGISWSLEAYLQKIKKSADTSVQAPQPLVEPERSSPVQEKPAPSPETTYMYTSPFQLGISWGPEAYLQKADTSVEAPQFLETSVQNSKPESTIDLPERIYEYRYLKLSQEKLAALHDAKLDSASNEENLDAINALLCEAYSQFEQQKRSENYKQELLKLHLEIGHLMLHRDQLNEASSHFMVLAGYIREKDQNRWEIPSRHCYQLSGYSKNPKVSDKHKRPSEYYDRGFAGLAISNAWHLKTLFKNNNPTNRVTRANRDKFSTRLNNVLTSIREQQLSFKDTKDQHFYEEAKSIAEQYINEATKDRKTTRESRRKKPGK</sequence>
<proteinExistence type="predicted"/>
<name>A0A081NER5_9GAMM</name>
<comment type="caution">
    <text evidence="2">The sequence shown here is derived from an EMBL/GenBank/DDBJ whole genome shotgun (WGS) entry which is preliminary data.</text>
</comment>
<evidence type="ECO:0000313" key="2">
    <source>
        <dbReference type="EMBL" id="KEQ16938.1"/>
    </source>
</evidence>
<evidence type="ECO:0000256" key="1">
    <source>
        <dbReference type="SAM" id="MobiDB-lite"/>
    </source>
</evidence>
<organism evidence="2 3">
    <name type="scientific">Endozoicomonas numazuensis</name>
    <dbReference type="NCBI Taxonomy" id="1137799"/>
    <lineage>
        <taxon>Bacteria</taxon>
        <taxon>Pseudomonadati</taxon>
        <taxon>Pseudomonadota</taxon>
        <taxon>Gammaproteobacteria</taxon>
        <taxon>Oceanospirillales</taxon>
        <taxon>Endozoicomonadaceae</taxon>
        <taxon>Endozoicomonas</taxon>
    </lineage>
</organism>
<dbReference type="AlphaFoldDB" id="A0A081NER5"/>